<keyword evidence="1" id="KW-0472">Membrane</keyword>
<dbReference type="AlphaFoldDB" id="A0A0V0ZX62"/>
<sequence>MELYNTNNNIASHIYKPFLSVKAKVWSNYFITVRRVSLTCKFLCVYCLAVCLFSSYSSAQVLAFNQFNDLYWWRIA</sequence>
<keyword evidence="1" id="KW-0812">Transmembrane</keyword>
<evidence type="ECO:0000313" key="3">
    <source>
        <dbReference type="Proteomes" id="UP000054783"/>
    </source>
</evidence>
<organism evidence="2 3">
    <name type="scientific">Trichinella patagoniensis</name>
    <dbReference type="NCBI Taxonomy" id="990121"/>
    <lineage>
        <taxon>Eukaryota</taxon>
        <taxon>Metazoa</taxon>
        <taxon>Ecdysozoa</taxon>
        <taxon>Nematoda</taxon>
        <taxon>Enoplea</taxon>
        <taxon>Dorylaimia</taxon>
        <taxon>Trichinellida</taxon>
        <taxon>Trichinellidae</taxon>
        <taxon>Trichinella</taxon>
    </lineage>
</organism>
<gene>
    <name evidence="2" type="ORF">T12_9346</name>
</gene>
<evidence type="ECO:0000256" key="1">
    <source>
        <dbReference type="SAM" id="Phobius"/>
    </source>
</evidence>
<keyword evidence="1" id="KW-1133">Transmembrane helix</keyword>
<evidence type="ECO:0000313" key="2">
    <source>
        <dbReference type="EMBL" id="KRY16750.1"/>
    </source>
</evidence>
<dbReference type="Proteomes" id="UP000054783">
    <property type="component" value="Unassembled WGS sequence"/>
</dbReference>
<reference evidence="2 3" key="1">
    <citation type="submission" date="2015-01" db="EMBL/GenBank/DDBJ databases">
        <title>Evolution of Trichinella species and genotypes.</title>
        <authorList>
            <person name="Korhonen P.K."/>
            <person name="Edoardo P."/>
            <person name="Giuseppe L.R."/>
            <person name="Gasser R.B."/>
        </authorList>
    </citation>
    <scope>NUCLEOTIDE SEQUENCE [LARGE SCALE GENOMIC DNA]</scope>
    <source>
        <strain evidence="2">ISS2496</strain>
    </source>
</reference>
<keyword evidence="3" id="KW-1185">Reference proteome</keyword>
<name>A0A0V0ZX62_9BILA</name>
<protein>
    <submittedName>
        <fullName evidence="2">Uncharacterized protein</fullName>
    </submittedName>
</protein>
<dbReference type="EMBL" id="JYDQ01000073">
    <property type="protein sequence ID" value="KRY16750.1"/>
    <property type="molecule type" value="Genomic_DNA"/>
</dbReference>
<accession>A0A0V0ZX62</accession>
<feature type="transmembrane region" description="Helical" evidence="1">
    <location>
        <begin position="43"/>
        <end position="64"/>
    </location>
</feature>
<proteinExistence type="predicted"/>
<comment type="caution">
    <text evidence="2">The sequence shown here is derived from an EMBL/GenBank/DDBJ whole genome shotgun (WGS) entry which is preliminary data.</text>
</comment>